<accession>N1PXK4</accession>
<feature type="region of interest" description="Disordered" evidence="1">
    <location>
        <begin position="1"/>
        <end position="24"/>
    </location>
</feature>
<dbReference type="HOGENOM" id="CLU_2183869_0_0_1"/>
<evidence type="ECO:0000313" key="2">
    <source>
        <dbReference type="EMBL" id="EME46959.1"/>
    </source>
</evidence>
<sequence length="109" mass="12450">MIQDAVAKARRKPGNGAMNAKERQPRLQSWLVSTPQSLCDEIEVILGQRAFEEPTRELAQRFLEWNTKILSLGTHYEYDKKYAEVFLSSDVGGKPVITARTTMTRMEYG</sequence>
<evidence type="ECO:0000313" key="3">
    <source>
        <dbReference type="Proteomes" id="UP000016933"/>
    </source>
</evidence>
<dbReference type="AlphaFoldDB" id="N1PXK4"/>
<protein>
    <submittedName>
        <fullName evidence="2">Uncharacterized protein</fullName>
    </submittedName>
</protein>
<organism evidence="2 3">
    <name type="scientific">Dothistroma septosporum (strain NZE10 / CBS 128990)</name>
    <name type="common">Red band needle blight fungus</name>
    <name type="synonym">Mycosphaerella pini</name>
    <dbReference type="NCBI Taxonomy" id="675120"/>
    <lineage>
        <taxon>Eukaryota</taxon>
        <taxon>Fungi</taxon>
        <taxon>Dikarya</taxon>
        <taxon>Ascomycota</taxon>
        <taxon>Pezizomycotina</taxon>
        <taxon>Dothideomycetes</taxon>
        <taxon>Dothideomycetidae</taxon>
        <taxon>Mycosphaerellales</taxon>
        <taxon>Mycosphaerellaceae</taxon>
        <taxon>Dothistroma</taxon>
    </lineage>
</organism>
<dbReference type="Proteomes" id="UP000016933">
    <property type="component" value="Unassembled WGS sequence"/>
</dbReference>
<dbReference type="EMBL" id="KB446536">
    <property type="protein sequence ID" value="EME46959.1"/>
    <property type="molecule type" value="Genomic_DNA"/>
</dbReference>
<name>N1PXK4_DOTSN</name>
<evidence type="ECO:0000256" key="1">
    <source>
        <dbReference type="SAM" id="MobiDB-lite"/>
    </source>
</evidence>
<proteinExistence type="predicted"/>
<keyword evidence="3" id="KW-1185">Reference proteome</keyword>
<gene>
    <name evidence="2" type="ORF">DOTSEDRAFT_31482</name>
</gene>
<reference evidence="2 3" key="2">
    <citation type="journal article" date="2012" name="PLoS Pathog.">
        <title>Diverse lifestyles and strategies of plant pathogenesis encoded in the genomes of eighteen Dothideomycetes fungi.</title>
        <authorList>
            <person name="Ohm R.A."/>
            <person name="Feau N."/>
            <person name="Henrissat B."/>
            <person name="Schoch C.L."/>
            <person name="Horwitz B.A."/>
            <person name="Barry K.W."/>
            <person name="Condon B.J."/>
            <person name="Copeland A.C."/>
            <person name="Dhillon B."/>
            <person name="Glaser F."/>
            <person name="Hesse C.N."/>
            <person name="Kosti I."/>
            <person name="LaButti K."/>
            <person name="Lindquist E.A."/>
            <person name="Lucas S."/>
            <person name="Salamov A.A."/>
            <person name="Bradshaw R.E."/>
            <person name="Ciuffetti L."/>
            <person name="Hamelin R.C."/>
            <person name="Kema G.H.J."/>
            <person name="Lawrence C."/>
            <person name="Scott J.A."/>
            <person name="Spatafora J.W."/>
            <person name="Turgeon B.G."/>
            <person name="de Wit P.J.G.M."/>
            <person name="Zhong S."/>
            <person name="Goodwin S.B."/>
            <person name="Grigoriev I.V."/>
        </authorList>
    </citation>
    <scope>NUCLEOTIDE SEQUENCE [LARGE SCALE GENOMIC DNA]</scope>
    <source>
        <strain evidence="3">NZE10 / CBS 128990</strain>
    </source>
</reference>
<reference evidence="3" key="1">
    <citation type="journal article" date="2012" name="PLoS Genet.">
        <title>The genomes of the fungal plant pathogens Cladosporium fulvum and Dothistroma septosporum reveal adaptation to different hosts and lifestyles but also signatures of common ancestry.</title>
        <authorList>
            <person name="de Wit P.J.G.M."/>
            <person name="van der Burgt A."/>
            <person name="Oekmen B."/>
            <person name="Stergiopoulos I."/>
            <person name="Abd-Elsalam K.A."/>
            <person name="Aerts A.L."/>
            <person name="Bahkali A.H."/>
            <person name="Beenen H.G."/>
            <person name="Chettri P."/>
            <person name="Cox M.P."/>
            <person name="Datema E."/>
            <person name="de Vries R.P."/>
            <person name="Dhillon B."/>
            <person name="Ganley A.R."/>
            <person name="Griffiths S.A."/>
            <person name="Guo Y."/>
            <person name="Hamelin R.C."/>
            <person name="Henrissat B."/>
            <person name="Kabir M.S."/>
            <person name="Jashni M.K."/>
            <person name="Kema G."/>
            <person name="Klaubauf S."/>
            <person name="Lapidus A."/>
            <person name="Levasseur A."/>
            <person name="Lindquist E."/>
            <person name="Mehrabi R."/>
            <person name="Ohm R.A."/>
            <person name="Owen T.J."/>
            <person name="Salamov A."/>
            <person name="Schwelm A."/>
            <person name="Schijlen E."/>
            <person name="Sun H."/>
            <person name="van den Burg H.A."/>
            <person name="van Ham R.C.H.J."/>
            <person name="Zhang S."/>
            <person name="Goodwin S.B."/>
            <person name="Grigoriev I.V."/>
            <person name="Collemare J."/>
            <person name="Bradshaw R.E."/>
        </authorList>
    </citation>
    <scope>NUCLEOTIDE SEQUENCE [LARGE SCALE GENOMIC DNA]</scope>
    <source>
        <strain evidence="3">NZE10 / CBS 128990</strain>
    </source>
</reference>